<accession>A0AC59YXQ0</accession>
<evidence type="ECO:0000313" key="2">
    <source>
        <dbReference type="Proteomes" id="UP001162501"/>
    </source>
</evidence>
<dbReference type="EMBL" id="OX596105">
    <property type="protein sequence ID" value="CAN0062899.1"/>
    <property type="molecule type" value="Genomic_DNA"/>
</dbReference>
<name>A0AC59YXQ0_RANTA</name>
<proteinExistence type="predicted"/>
<protein>
    <submittedName>
        <fullName evidence="1">Uncharacterized protein</fullName>
    </submittedName>
</protein>
<dbReference type="Proteomes" id="UP001162501">
    <property type="component" value="Chromosome 21"/>
</dbReference>
<reference evidence="1" key="1">
    <citation type="submission" date="2023-05" db="EMBL/GenBank/DDBJ databases">
        <authorList>
            <consortium name="ELIXIR-Norway"/>
        </authorList>
    </citation>
    <scope>NUCLEOTIDE SEQUENCE</scope>
</reference>
<organism evidence="1 2">
    <name type="scientific">Rangifer tarandus platyrhynchus</name>
    <name type="common">Svalbard reindeer</name>
    <dbReference type="NCBI Taxonomy" id="3082113"/>
    <lineage>
        <taxon>Eukaryota</taxon>
        <taxon>Metazoa</taxon>
        <taxon>Chordata</taxon>
        <taxon>Craniata</taxon>
        <taxon>Vertebrata</taxon>
        <taxon>Euteleostomi</taxon>
        <taxon>Mammalia</taxon>
        <taxon>Eutheria</taxon>
        <taxon>Laurasiatheria</taxon>
        <taxon>Artiodactyla</taxon>
        <taxon>Ruminantia</taxon>
        <taxon>Pecora</taxon>
        <taxon>Cervidae</taxon>
        <taxon>Odocoileinae</taxon>
        <taxon>Rangifer</taxon>
    </lineage>
</organism>
<gene>
    <name evidence="1" type="ORF">MRATA1EN22A_LOCUS11467</name>
</gene>
<sequence>MPWGLRTRVRAAVGVRELGSGEDGCRGGRRGPGVGAPGLGSGDKDLGQRTEKIGIPGLEPESGDLGQSRGWGAALARGAGRGGGRQRAPVRRAAVALEGSCLRLTARPPPGDRAPPSAPPIPRGYSAPQSRPNPTALPWRPQAVSLPGHGFPARGGLGCSRRGTGAGAPGSRPRRPLLSSGILKPHRTFRKSFSFDFWTFKLPRNRSLWWSPAAFESSCRNPLAAPVLSRSRWVGFGQGGLRHVVTRGPGTRSPSREPLRPEATLPDPTKPSGRPLPVKLETRRSSMDLRSFNRALAPQFLRGPPLHRGPVYPGGSD</sequence>
<reference evidence="1" key="2">
    <citation type="submission" date="2025-03" db="EMBL/GenBank/DDBJ databases">
        <authorList>
            <consortium name="ELIXIR-Norway"/>
            <consortium name="Elixir Norway"/>
        </authorList>
    </citation>
    <scope>NUCLEOTIDE SEQUENCE</scope>
</reference>
<evidence type="ECO:0000313" key="1">
    <source>
        <dbReference type="EMBL" id="CAN0062899.1"/>
    </source>
</evidence>